<sequence length="56" mass="6726">MYIIFPRFSHKGIKMPGNYPRSDKTTVATERWMQKYIITIYILGYNNPLIDILFQK</sequence>
<gene>
    <name evidence="1" type="ORF">SAMN05444349_11057</name>
</gene>
<protein>
    <submittedName>
        <fullName evidence="1">Uncharacterized protein</fullName>
    </submittedName>
</protein>
<dbReference type="EMBL" id="FQVD01000010">
    <property type="protein sequence ID" value="SHF03383.1"/>
    <property type="molecule type" value="Genomic_DNA"/>
</dbReference>
<accession>A0A1M4YCS8</accession>
<organism evidence="1 2">
    <name type="scientific">Bacteroides faecichinchillae</name>
    <dbReference type="NCBI Taxonomy" id="871325"/>
    <lineage>
        <taxon>Bacteria</taxon>
        <taxon>Pseudomonadati</taxon>
        <taxon>Bacteroidota</taxon>
        <taxon>Bacteroidia</taxon>
        <taxon>Bacteroidales</taxon>
        <taxon>Bacteroidaceae</taxon>
        <taxon>Bacteroides</taxon>
    </lineage>
</organism>
<proteinExistence type="predicted"/>
<evidence type="ECO:0000313" key="1">
    <source>
        <dbReference type="EMBL" id="SHF03383.1"/>
    </source>
</evidence>
<keyword evidence="2" id="KW-1185">Reference proteome</keyword>
<dbReference type="Proteomes" id="UP000184436">
    <property type="component" value="Unassembled WGS sequence"/>
</dbReference>
<dbReference type="AlphaFoldDB" id="A0A1M4YCS8"/>
<name>A0A1M4YCS8_9BACE</name>
<reference evidence="1 2" key="1">
    <citation type="submission" date="2016-11" db="EMBL/GenBank/DDBJ databases">
        <authorList>
            <person name="Jaros S."/>
            <person name="Januszkiewicz K."/>
            <person name="Wedrychowicz H."/>
        </authorList>
    </citation>
    <scope>NUCLEOTIDE SEQUENCE [LARGE SCALE GENOMIC DNA]</scope>
    <source>
        <strain evidence="1 2">DSM 26883</strain>
    </source>
</reference>
<evidence type="ECO:0000313" key="2">
    <source>
        <dbReference type="Proteomes" id="UP000184436"/>
    </source>
</evidence>
<dbReference type="STRING" id="871325.SAMN05444349_11057"/>